<feature type="chain" id="PRO_5029562805" evidence="1">
    <location>
        <begin position="22"/>
        <end position="144"/>
    </location>
</feature>
<evidence type="ECO:0000256" key="1">
    <source>
        <dbReference type="SAM" id="SignalP"/>
    </source>
</evidence>
<proteinExistence type="predicted"/>
<dbReference type="Proteomes" id="UP000541610">
    <property type="component" value="Unassembled WGS sequence"/>
</dbReference>
<evidence type="ECO:0000313" key="3">
    <source>
        <dbReference type="Proteomes" id="UP000541610"/>
    </source>
</evidence>
<sequence length="144" mass="15876">MNLWTIVLNLVAAAMMRTIAGATPKARIFNSTVAGVCFLVAWPPKAFGPMVNYYAGCPSGEAGAIYLKIIEDPENTFTVDLEDEQTARRFNGFIDAARISCQGVLKFGDTDMKKIIYEPTPKNETLEISIGLIQRTFTPGDCRY</sequence>
<gene>
    <name evidence="2" type="ORF">FOZ60_010003</name>
</gene>
<dbReference type="AlphaFoldDB" id="A0A7J6PCE1"/>
<comment type="caution">
    <text evidence="2">The sequence shown here is derived from an EMBL/GenBank/DDBJ whole genome shotgun (WGS) entry which is preliminary data.</text>
</comment>
<reference evidence="2 3" key="1">
    <citation type="submission" date="2020-04" db="EMBL/GenBank/DDBJ databases">
        <title>Perkinsus olseni comparative genomics.</title>
        <authorList>
            <person name="Bogema D.R."/>
        </authorList>
    </citation>
    <scope>NUCLEOTIDE SEQUENCE [LARGE SCALE GENOMIC DNA]</scope>
    <source>
        <strain evidence="2">00978-12</strain>
    </source>
</reference>
<accession>A0A7J6PCE1</accession>
<name>A0A7J6PCE1_PEROL</name>
<protein>
    <submittedName>
        <fullName evidence="2">Uncharacterized protein</fullName>
    </submittedName>
</protein>
<organism evidence="2 3">
    <name type="scientific">Perkinsus olseni</name>
    <name type="common">Perkinsus atlanticus</name>
    <dbReference type="NCBI Taxonomy" id="32597"/>
    <lineage>
        <taxon>Eukaryota</taxon>
        <taxon>Sar</taxon>
        <taxon>Alveolata</taxon>
        <taxon>Perkinsozoa</taxon>
        <taxon>Perkinsea</taxon>
        <taxon>Perkinsida</taxon>
        <taxon>Perkinsidae</taxon>
        <taxon>Perkinsus</taxon>
    </lineage>
</organism>
<feature type="signal peptide" evidence="1">
    <location>
        <begin position="1"/>
        <end position="21"/>
    </location>
</feature>
<evidence type="ECO:0000313" key="2">
    <source>
        <dbReference type="EMBL" id="KAF4693864.1"/>
    </source>
</evidence>
<dbReference type="EMBL" id="JABANP010000040">
    <property type="protein sequence ID" value="KAF4693864.1"/>
    <property type="molecule type" value="Genomic_DNA"/>
</dbReference>
<keyword evidence="1" id="KW-0732">Signal</keyword>